<dbReference type="Proteomes" id="UP000436088">
    <property type="component" value="Unassembled WGS sequence"/>
</dbReference>
<evidence type="ECO:0000313" key="1">
    <source>
        <dbReference type="EMBL" id="KAE8680775.1"/>
    </source>
</evidence>
<comment type="caution">
    <text evidence="1">The sequence shown here is derived from an EMBL/GenBank/DDBJ whole genome shotgun (WGS) entry which is preliminary data.</text>
</comment>
<dbReference type="AlphaFoldDB" id="A0A6A2YN93"/>
<keyword evidence="2" id="KW-1185">Reference proteome</keyword>
<protein>
    <submittedName>
        <fullName evidence="1">Uncharacterized protein</fullName>
    </submittedName>
</protein>
<organism evidence="1 2">
    <name type="scientific">Hibiscus syriacus</name>
    <name type="common">Rose of Sharon</name>
    <dbReference type="NCBI Taxonomy" id="106335"/>
    <lineage>
        <taxon>Eukaryota</taxon>
        <taxon>Viridiplantae</taxon>
        <taxon>Streptophyta</taxon>
        <taxon>Embryophyta</taxon>
        <taxon>Tracheophyta</taxon>
        <taxon>Spermatophyta</taxon>
        <taxon>Magnoliopsida</taxon>
        <taxon>eudicotyledons</taxon>
        <taxon>Gunneridae</taxon>
        <taxon>Pentapetalae</taxon>
        <taxon>rosids</taxon>
        <taxon>malvids</taxon>
        <taxon>Malvales</taxon>
        <taxon>Malvaceae</taxon>
        <taxon>Malvoideae</taxon>
        <taxon>Hibiscus</taxon>
    </lineage>
</organism>
<dbReference type="EMBL" id="VEPZ02001320">
    <property type="protein sequence ID" value="KAE8680775.1"/>
    <property type="molecule type" value="Genomic_DNA"/>
</dbReference>
<sequence>MACLASTSSVPMTVDHPVDLISGFHLPPLHPPLPSSDPPPPLSTPVLFEPLDFLSDLPRKLNNLLSFKLSFSCSTAATIFKVVDIFDCNCCMVCME</sequence>
<name>A0A6A2YN93_HIBSY</name>
<accession>A0A6A2YN93</accession>
<reference evidence="1" key="1">
    <citation type="submission" date="2019-09" db="EMBL/GenBank/DDBJ databases">
        <title>Draft genome information of white flower Hibiscus syriacus.</title>
        <authorList>
            <person name="Kim Y.-M."/>
        </authorList>
    </citation>
    <scope>NUCLEOTIDE SEQUENCE [LARGE SCALE GENOMIC DNA]</scope>
    <source>
        <strain evidence="1">YM2019G1</strain>
    </source>
</reference>
<gene>
    <name evidence="1" type="ORF">F3Y22_tig00111366pilonHSYRG00066</name>
</gene>
<proteinExistence type="predicted"/>
<evidence type="ECO:0000313" key="2">
    <source>
        <dbReference type="Proteomes" id="UP000436088"/>
    </source>
</evidence>